<keyword evidence="3" id="KW-1185">Reference proteome</keyword>
<dbReference type="InterPro" id="IPR012677">
    <property type="entry name" value="Nucleotide-bd_a/b_plait_sf"/>
</dbReference>
<feature type="compositionally biased region" description="Low complexity" evidence="1">
    <location>
        <begin position="251"/>
        <end position="264"/>
    </location>
</feature>
<feature type="region of interest" description="Disordered" evidence="1">
    <location>
        <begin position="123"/>
        <end position="301"/>
    </location>
</feature>
<sequence>MSISLPNGTLLAAPSSSTQQYSAAVTRILHLGNFSPELKTRDLQAMFKEWENDKGGFRVKWVDDVNALIVFADAAVAKRAYLAFLLHPAPNFDGQIKPYDSPDAANIIQSLAARAMGHRSSMSSAVHGSMSFPSGSGNGGAFQPGSMGPPPVPESSHHGHGHGRAGSMSAFGSFSMPSRNSRASISHISGSGSTINNNNTGGGGGGNGRIGGGTGFHQRTGSASSFSRQPLTGVLNFNVPSSTAGRLPTHSESSADPSRASSSDGEPVIIMDPVAGGSAWKAGGGGAANGPGGRRESVSAEKALREVQKALASVEAQG</sequence>
<dbReference type="InterPro" id="IPR035979">
    <property type="entry name" value="RBD_domain_sf"/>
</dbReference>
<accession>A0A427YHR1</accession>
<name>A0A427YHR1_9TREE</name>
<organism evidence="2 3">
    <name type="scientific">Saitozyma podzolica</name>
    <dbReference type="NCBI Taxonomy" id="1890683"/>
    <lineage>
        <taxon>Eukaryota</taxon>
        <taxon>Fungi</taxon>
        <taxon>Dikarya</taxon>
        <taxon>Basidiomycota</taxon>
        <taxon>Agaricomycotina</taxon>
        <taxon>Tremellomycetes</taxon>
        <taxon>Tremellales</taxon>
        <taxon>Trimorphomycetaceae</taxon>
        <taxon>Saitozyma</taxon>
    </lineage>
</organism>
<dbReference type="EMBL" id="RSCD01000010">
    <property type="protein sequence ID" value="RSH90613.1"/>
    <property type="molecule type" value="Genomic_DNA"/>
</dbReference>
<evidence type="ECO:0008006" key="4">
    <source>
        <dbReference type="Google" id="ProtNLM"/>
    </source>
</evidence>
<feature type="compositionally biased region" description="Gly residues" evidence="1">
    <location>
        <begin position="200"/>
        <end position="215"/>
    </location>
</feature>
<dbReference type="AlphaFoldDB" id="A0A427YHR1"/>
<dbReference type="SUPFAM" id="SSF54928">
    <property type="entry name" value="RNA-binding domain, RBD"/>
    <property type="match status" value="1"/>
</dbReference>
<feature type="compositionally biased region" description="Polar residues" evidence="1">
    <location>
        <begin position="170"/>
        <end position="187"/>
    </location>
</feature>
<feature type="compositionally biased region" description="Gly residues" evidence="1">
    <location>
        <begin position="282"/>
        <end position="292"/>
    </location>
</feature>
<reference evidence="2 3" key="1">
    <citation type="submission" date="2018-11" db="EMBL/GenBank/DDBJ databases">
        <title>Genome sequence of Saitozyma podzolica DSM 27192.</title>
        <authorList>
            <person name="Aliyu H."/>
            <person name="Gorte O."/>
            <person name="Ochsenreither K."/>
        </authorList>
    </citation>
    <scope>NUCLEOTIDE SEQUENCE [LARGE SCALE GENOMIC DNA]</scope>
    <source>
        <strain evidence="2 3">DSM 27192</strain>
    </source>
</reference>
<dbReference type="Proteomes" id="UP000279259">
    <property type="component" value="Unassembled WGS sequence"/>
</dbReference>
<dbReference type="Gene3D" id="3.30.70.330">
    <property type="match status" value="1"/>
</dbReference>
<dbReference type="GO" id="GO:0003676">
    <property type="term" value="F:nucleic acid binding"/>
    <property type="evidence" value="ECO:0007669"/>
    <property type="project" value="InterPro"/>
</dbReference>
<evidence type="ECO:0000256" key="1">
    <source>
        <dbReference type="SAM" id="MobiDB-lite"/>
    </source>
</evidence>
<evidence type="ECO:0000313" key="2">
    <source>
        <dbReference type="EMBL" id="RSH90613.1"/>
    </source>
</evidence>
<comment type="caution">
    <text evidence="2">The sequence shown here is derived from an EMBL/GenBank/DDBJ whole genome shotgun (WGS) entry which is preliminary data.</text>
</comment>
<protein>
    <recommendedName>
        <fullName evidence="4">RRM domain-containing protein</fullName>
    </recommendedName>
</protein>
<feature type="compositionally biased region" description="Low complexity" evidence="1">
    <location>
        <begin position="188"/>
        <end position="199"/>
    </location>
</feature>
<gene>
    <name evidence="2" type="ORF">EHS25_001218</name>
</gene>
<feature type="compositionally biased region" description="Polar residues" evidence="1">
    <location>
        <begin position="217"/>
        <end position="230"/>
    </location>
</feature>
<dbReference type="OrthoDB" id="5418203at2759"/>
<proteinExistence type="predicted"/>
<evidence type="ECO:0000313" key="3">
    <source>
        <dbReference type="Proteomes" id="UP000279259"/>
    </source>
</evidence>